<dbReference type="PROSITE" id="PS51257">
    <property type="entry name" value="PROKAR_LIPOPROTEIN"/>
    <property type="match status" value="1"/>
</dbReference>
<dbReference type="Pfam" id="PF12698">
    <property type="entry name" value="ABC2_membrane_3"/>
    <property type="match status" value="1"/>
</dbReference>
<dbReference type="GO" id="GO:0140359">
    <property type="term" value="F:ABC-type transporter activity"/>
    <property type="evidence" value="ECO:0007669"/>
    <property type="project" value="InterPro"/>
</dbReference>
<evidence type="ECO:0000256" key="1">
    <source>
        <dbReference type="ARBA" id="ARBA00004141"/>
    </source>
</evidence>
<dbReference type="PROSITE" id="PS00211">
    <property type="entry name" value="ABC_TRANSPORTER_1"/>
    <property type="match status" value="1"/>
</dbReference>
<dbReference type="SMART" id="SM00382">
    <property type="entry name" value="AAA"/>
    <property type="match status" value="1"/>
</dbReference>
<feature type="domain" description="ABC transporter" evidence="8">
    <location>
        <begin position="1"/>
        <end position="208"/>
    </location>
</feature>
<dbReference type="EMBL" id="JAVRBK010000010">
    <property type="protein sequence ID" value="KAK5638396.1"/>
    <property type="molecule type" value="Genomic_DNA"/>
</dbReference>
<feature type="transmembrane region" description="Helical" evidence="7">
    <location>
        <begin position="544"/>
        <end position="565"/>
    </location>
</feature>
<dbReference type="PANTHER" id="PTHR43038:SF3">
    <property type="entry name" value="ABC TRANSPORTER G FAMILY MEMBER 20 ISOFORM X1"/>
    <property type="match status" value="1"/>
</dbReference>
<organism evidence="10 11">
    <name type="scientific">Pyrocoelia pectoralis</name>
    <dbReference type="NCBI Taxonomy" id="417401"/>
    <lineage>
        <taxon>Eukaryota</taxon>
        <taxon>Metazoa</taxon>
        <taxon>Ecdysozoa</taxon>
        <taxon>Arthropoda</taxon>
        <taxon>Hexapoda</taxon>
        <taxon>Insecta</taxon>
        <taxon>Pterygota</taxon>
        <taxon>Neoptera</taxon>
        <taxon>Endopterygota</taxon>
        <taxon>Coleoptera</taxon>
        <taxon>Polyphaga</taxon>
        <taxon>Elateriformia</taxon>
        <taxon>Elateroidea</taxon>
        <taxon>Lampyridae</taxon>
        <taxon>Lampyrinae</taxon>
        <taxon>Pyrocoelia</taxon>
    </lineage>
</organism>
<dbReference type="PROSITE" id="PS50893">
    <property type="entry name" value="ABC_TRANSPORTER_2"/>
    <property type="match status" value="1"/>
</dbReference>
<keyword evidence="4" id="KW-0067">ATP-binding</keyword>
<keyword evidence="6 7" id="KW-0472">Membrane</keyword>
<evidence type="ECO:0000256" key="6">
    <source>
        <dbReference type="ARBA" id="ARBA00023136"/>
    </source>
</evidence>
<dbReference type="InterPro" id="IPR003439">
    <property type="entry name" value="ABC_transporter-like_ATP-bd"/>
</dbReference>
<evidence type="ECO:0000313" key="11">
    <source>
        <dbReference type="Proteomes" id="UP001329430"/>
    </source>
</evidence>
<evidence type="ECO:0000256" key="3">
    <source>
        <dbReference type="ARBA" id="ARBA00022741"/>
    </source>
</evidence>
<comment type="subcellular location">
    <subcellularLocation>
        <location evidence="1">Membrane</location>
        <topology evidence="1">Multi-pass membrane protein</topology>
    </subcellularLocation>
</comment>
<evidence type="ECO:0008006" key="12">
    <source>
        <dbReference type="Google" id="ProtNLM"/>
    </source>
</evidence>
<keyword evidence="3" id="KW-0547">Nucleotide-binding</keyword>
<feature type="domain" description="ABC transmembrane type-2" evidence="9">
    <location>
        <begin position="395"/>
        <end position="628"/>
    </location>
</feature>
<dbReference type="InterPro" id="IPR003593">
    <property type="entry name" value="AAA+_ATPase"/>
</dbReference>
<dbReference type="Proteomes" id="UP001329430">
    <property type="component" value="Chromosome 10"/>
</dbReference>
<dbReference type="Pfam" id="PF00005">
    <property type="entry name" value="ABC_tran"/>
    <property type="match status" value="1"/>
</dbReference>
<evidence type="ECO:0000259" key="8">
    <source>
        <dbReference type="PROSITE" id="PS50893"/>
    </source>
</evidence>
<keyword evidence="11" id="KW-1185">Reference proteome</keyword>
<dbReference type="GO" id="GO:0016887">
    <property type="term" value="F:ATP hydrolysis activity"/>
    <property type="evidence" value="ECO:0007669"/>
    <property type="project" value="InterPro"/>
</dbReference>
<evidence type="ECO:0000256" key="7">
    <source>
        <dbReference type="SAM" id="Phobius"/>
    </source>
</evidence>
<evidence type="ECO:0000256" key="4">
    <source>
        <dbReference type="ARBA" id="ARBA00022840"/>
    </source>
</evidence>
<dbReference type="PROSITE" id="PS51012">
    <property type="entry name" value="ABC_TM2"/>
    <property type="match status" value="1"/>
</dbReference>
<feature type="transmembrane region" description="Helical" evidence="7">
    <location>
        <begin position="263"/>
        <end position="282"/>
    </location>
</feature>
<reference evidence="10 11" key="1">
    <citation type="journal article" date="2024" name="Insects">
        <title>An Improved Chromosome-Level Genome Assembly of the Firefly Pyrocoelia pectoralis.</title>
        <authorList>
            <person name="Fu X."/>
            <person name="Meyer-Rochow V.B."/>
            <person name="Ballantyne L."/>
            <person name="Zhu X."/>
        </authorList>
    </citation>
    <scope>NUCLEOTIDE SEQUENCE [LARGE SCALE GENOMIC DNA]</scope>
    <source>
        <strain evidence="10">XCY_ONT2</strain>
    </source>
</reference>
<dbReference type="Gene3D" id="3.40.50.300">
    <property type="entry name" value="P-loop containing nucleotide triphosphate hydrolases"/>
    <property type="match status" value="1"/>
</dbReference>
<sequence length="630" mass="71022">MTVPKGAIYGLLGASGCGKTTILSCIIGRKLLNKGDIYVLDQKIPNAPIESRVGYMPQKNGLYGDFTIKEALIFFGRVLGMDQGEVMEKVVYLTDLLMLPDQNRPIKYMSGGQQRRISLAIALLNDAELLILDEPIAGLDSLLRQMVWDHFVKLTEDGTVTIIITTHYIEEALRADLVGIMRGGCLIAEDSPKHLLRRHHAETLEEVFLKLSLVQNRIERTDLERFSHTNSERIEEKWVPRRNQLRAMIYKNFLLFGKRFSTLIYLGLLPIVAMSIYCMVIGHNPNNIIMAVTNMEMGDCNTTDAICNGTGASCAFLHHLQYYGFIMHYYSSQAQARAMVEQGEAHGSIVIKKNFSIALRDRALNGRYSSSLVLEESTIDIFRDLSEIHLAFYLRFAFHKAFETFLQSCGYKRSFIKIPLSWETVYEELSFTDFCLPGIFIAISYLIGVLLSANAMNTERTEGDLERLFAMGITKSELIISHLIIDSVLVIPHAFLSMFTAFVVFKMVINGSVLLTGVIITLSSVCGICYGLMLSSIVETQISIGIAAVITNISIMLTSGMLWPIEGIHWLLKPITQILPFRKSIESLRNILHRDRSFGHPEVYVGFVSITVWTTIFLLLSILLMRIRRD</sequence>
<feature type="transmembrane region" description="Helical" evidence="7">
    <location>
        <begin position="436"/>
        <end position="457"/>
    </location>
</feature>
<dbReference type="PANTHER" id="PTHR43038">
    <property type="entry name" value="ATP-BINDING CASSETTE, SUB-FAMILY H, MEMBER 1"/>
    <property type="match status" value="1"/>
</dbReference>
<evidence type="ECO:0000256" key="5">
    <source>
        <dbReference type="ARBA" id="ARBA00022989"/>
    </source>
</evidence>
<evidence type="ECO:0000313" key="10">
    <source>
        <dbReference type="EMBL" id="KAK5638396.1"/>
    </source>
</evidence>
<dbReference type="InterPro" id="IPR027417">
    <property type="entry name" value="P-loop_NTPase"/>
</dbReference>
<feature type="transmembrane region" description="Helical" evidence="7">
    <location>
        <begin position="478"/>
        <end position="505"/>
    </location>
</feature>
<name>A0AAN7V3C2_9COLE</name>
<protein>
    <recommendedName>
        <fullName evidence="12">ABC transporter domain-containing protein</fullName>
    </recommendedName>
</protein>
<dbReference type="GO" id="GO:0005524">
    <property type="term" value="F:ATP binding"/>
    <property type="evidence" value="ECO:0007669"/>
    <property type="project" value="UniProtKB-KW"/>
</dbReference>
<dbReference type="InterPro" id="IPR017871">
    <property type="entry name" value="ABC_transporter-like_CS"/>
</dbReference>
<accession>A0AAN7V3C2</accession>
<keyword evidence="5 7" id="KW-1133">Transmembrane helix</keyword>
<comment type="caution">
    <text evidence="10">The sequence shown here is derived from an EMBL/GenBank/DDBJ whole genome shotgun (WGS) entry which is preliminary data.</text>
</comment>
<proteinExistence type="predicted"/>
<feature type="transmembrane region" description="Helical" evidence="7">
    <location>
        <begin position="603"/>
        <end position="625"/>
    </location>
</feature>
<dbReference type="AlphaFoldDB" id="A0AAN7V3C2"/>
<dbReference type="InterPro" id="IPR047817">
    <property type="entry name" value="ABC2_TM_bact-type"/>
</dbReference>
<dbReference type="InterPro" id="IPR013525">
    <property type="entry name" value="ABC2_TM"/>
</dbReference>
<evidence type="ECO:0000259" key="9">
    <source>
        <dbReference type="PROSITE" id="PS51012"/>
    </source>
</evidence>
<dbReference type="GO" id="GO:0016020">
    <property type="term" value="C:membrane"/>
    <property type="evidence" value="ECO:0007669"/>
    <property type="project" value="UniProtKB-SubCell"/>
</dbReference>
<gene>
    <name evidence="10" type="ORF">RI129_012691</name>
</gene>
<feature type="transmembrane region" description="Helical" evidence="7">
    <location>
        <begin position="511"/>
        <end position="532"/>
    </location>
</feature>
<keyword evidence="2 7" id="KW-0812">Transmembrane</keyword>
<evidence type="ECO:0000256" key="2">
    <source>
        <dbReference type="ARBA" id="ARBA00022692"/>
    </source>
</evidence>
<dbReference type="SUPFAM" id="SSF52540">
    <property type="entry name" value="P-loop containing nucleoside triphosphate hydrolases"/>
    <property type="match status" value="1"/>
</dbReference>